<dbReference type="InterPro" id="IPR023170">
    <property type="entry name" value="HhH_base_excis_C"/>
</dbReference>
<dbReference type="Gene3D" id="1.10.340.30">
    <property type="entry name" value="Hypothetical protein, domain 2"/>
    <property type="match status" value="1"/>
</dbReference>
<dbReference type="CDD" id="cd00056">
    <property type="entry name" value="ENDO3c"/>
    <property type="match status" value="1"/>
</dbReference>
<evidence type="ECO:0000256" key="4">
    <source>
        <dbReference type="ARBA" id="ARBA00022023"/>
    </source>
</evidence>
<dbReference type="NCBIfam" id="TIGR01084">
    <property type="entry name" value="mutY"/>
    <property type="match status" value="1"/>
</dbReference>
<gene>
    <name evidence="15" type="primary">mutY</name>
    <name evidence="15" type="ORF">PYH69_10180</name>
</gene>
<dbReference type="InterPro" id="IPR005760">
    <property type="entry name" value="A/G_AdeGlyc_MutY"/>
</dbReference>
<comment type="catalytic activity">
    <reaction evidence="1 13">
        <text>Hydrolyzes free adenine bases from 7,8-dihydro-8-oxoguanine:adenine mismatched double-stranded DNA, leaving an apurinic site.</text>
        <dbReference type="EC" id="3.2.2.31"/>
    </reaction>
</comment>
<protein>
    <recommendedName>
        <fullName evidence="4 13">Adenine DNA glycosylase</fullName>
        <ecNumber evidence="3 13">3.2.2.31</ecNumber>
    </recommendedName>
</protein>
<evidence type="ECO:0000256" key="6">
    <source>
        <dbReference type="ARBA" id="ARBA00022723"/>
    </source>
</evidence>
<dbReference type="EC" id="3.2.2.31" evidence="3 13"/>
<comment type="cofactor">
    <cofactor evidence="13">
        <name>[4Fe-4S] cluster</name>
        <dbReference type="ChEBI" id="CHEBI:49883"/>
    </cofactor>
    <text evidence="13">Binds 1 [4Fe-4S] cluster.</text>
</comment>
<dbReference type="InterPro" id="IPR015797">
    <property type="entry name" value="NUDIX_hydrolase-like_dom_sf"/>
</dbReference>
<comment type="similarity">
    <text evidence="2 13">Belongs to the Nth/MutY family.</text>
</comment>
<proteinExistence type="inferred from homology"/>
<dbReference type="FunFam" id="1.10.340.30:FF:000010">
    <property type="entry name" value="Adenine DNA glycosylase"/>
    <property type="match status" value="1"/>
</dbReference>
<evidence type="ECO:0000256" key="12">
    <source>
        <dbReference type="ARBA" id="ARBA00023295"/>
    </source>
</evidence>
<dbReference type="Proteomes" id="UP001223261">
    <property type="component" value="Chromosome"/>
</dbReference>
<evidence type="ECO:0000256" key="1">
    <source>
        <dbReference type="ARBA" id="ARBA00000843"/>
    </source>
</evidence>
<evidence type="ECO:0000259" key="14">
    <source>
        <dbReference type="SMART" id="SM00478"/>
    </source>
</evidence>
<accession>A0AAX3W158</accession>
<dbReference type="Pfam" id="PF00730">
    <property type="entry name" value="HhH-GPD"/>
    <property type="match status" value="1"/>
</dbReference>
<keyword evidence="7 13" id="KW-0227">DNA damage</keyword>
<evidence type="ECO:0000256" key="8">
    <source>
        <dbReference type="ARBA" id="ARBA00022801"/>
    </source>
</evidence>
<dbReference type="AlphaFoldDB" id="A0AAX3W158"/>
<evidence type="ECO:0000256" key="5">
    <source>
        <dbReference type="ARBA" id="ARBA00022485"/>
    </source>
</evidence>
<dbReference type="GO" id="GO:0046872">
    <property type="term" value="F:metal ion binding"/>
    <property type="evidence" value="ECO:0007669"/>
    <property type="project" value="UniProtKB-UniRule"/>
</dbReference>
<dbReference type="GO" id="GO:0034039">
    <property type="term" value="F:8-oxo-7,8-dihydroguanine DNA N-glycosylase activity"/>
    <property type="evidence" value="ECO:0007669"/>
    <property type="project" value="TreeGrafter"/>
</dbReference>
<dbReference type="GO" id="GO:0000701">
    <property type="term" value="F:purine-specific mismatch base pair DNA N-glycosylase activity"/>
    <property type="evidence" value="ECO:0007669"/>
    <property type="project" value="UniProtKB-EC"/>
</dbReference>
<keyword evidence="9 13" id="KW-0408">Iron</keyword>
<comment type="function">
    <text evidence="13">Adenine glycosylase active on G-A mispairs.</text>
</comment>
<keyword evidence="11" id="KW-0234">DNA repair</keyword>
<dbReference type="GO" id="GO:0051539">
    <property type="term" value="F:4 iron, 4 sulfur cluster binding"/>
    <property type="evidence" value="ECO:0007669"/>
    <property type="project" value="UniProtKB-UniRule"/>
</dbReference>
<evidence type="ECO:0000256" key="10">
    <source>
        <dbReference type="ARBA" id="ARBA00023014"/>
    </source>
</evidence>
<dbReference type="InterPro" id="IPR044298">
    <property type="entry name" value="MIG/MutY"/>
</dbReference>
<evidence type="ECO:0000256" key="7">
    <source>
        <dbReference type="ARBA" id="ARBA00022763"/>
    </source>
</evidence>
<evidence type="ECO:0000256" key="13">
    <source>
        <dbReference type="RuleBase" id="RU365096"/>
    </source>
</evidence>
<dbReference type="GO" id="GO:0006284">
    <property type="term" value="P:base-excision repair"/>
    <property type="evidence" value="ECO:0007669"/>
    <property type="project" value="UniProtKB-UniRule"/>
</dbReference>
<keyword evidence="5" id="KW-0004">4Fe-4S</keyword>
<organism evidence="15 16">
    <name type="scientific">Mammaliicoccus lentus</name>
    <name type="common">Staphylococcus lentus</name>
    <dbReference type="NCBI Taxonomy" id="42858"/>
    <lineage>
        <taxon>Bacteria</taxon>
        <taxon>Bacillati</taxon>
        <taxon>Bacillota</taxon>
        <taxon>Bacilli</taxon>
        <taxon>Bacillales</taxon>
        <taxon>Staphylococcaceae</taxon>
        <taxon>Mammaliicoccus</taxon>
    </lineage>
</organism>
<evidence type="ECO:0000256" key="2">
    <source>
        <dbReference type="ARBA" id="ARBA00008343"/>
    </source>
</evidence>
<dbReference type="InterPro" id="IPR003265">
    <property type="entry name" value="HhH-GPD_domain"/>
</dbReference>
<dbReference type="PANTHER" id="PTHR42944">
    <property type="entry name" value="ADENINE DNA GLYCOSYLASE"/>
    <property type="match status" value="1"/>
</dbReference>
<dbReference type="PANTHER" id="PTHR42944:SF1">
    <property type="entry name" value="ADENINE DNA GLYCOSYLASE"/>
    <property type="match status" value="1"/>
</dbReference>
<dbReference type="Gene3D" id="3.90.79.10">
    <property type="entry name" value="Nucleoside Triphosphate Pyrophosphohydrolase"/>
    <property type="match status" value="1"/>
</dbReference>
<dbReference type="Gene3D" id="1.10.1670.10">
    <property type="entry name" value="Helix-hairpin-Helix base-excision DNA repair enzymes (C-terminal)"/>
    <property type="match status" value="1"/>
</dbReference>
<name>A0AAX3W158_MAMLE</name>
<dbReference type="GO" id="GO:0032357">
    <property type="term" value="F:oxidized purine DNA binding"/>
    <property type="evidence" value="ECO:0007669"/>
    <property type="project" value="TreeGrafter"/>
</dbReference>
<keyword evidence="10" id="KW-0411">Iron-sulfur</keyword>
<dbReference type="SMART" id="SM00478">
    <property type="entry name" value="ENDO3c"/>
    <property type="match status" value="1"/>
</dbReference>
<evidence type="ECO:0000256" key="3">
    <source>
        <dbReference type="ARBA" id="ARBA00012045"/>
    </source>
</evidence>
<dbReference type="SUPFAM" id="SSF48150">
    <property type="entry name" value="DNA-glycosylase"/>
    <property type="match status" value="1"/>
</dbReference>
<reference evidence="15" key="1">
    <citation type="journal article" date="2023" name="Antibiotics">
        <title>Prevalence and Molecular Characterization of Methicillin-Resistant Staphylococci (MRS) and Mammaliicocci (MRM) in Dromedary Camels from Algeria: First Detection of SCCmec-mecC Hybrid in Methicillin-Resistant Mammaliicoccus lentus.</title>
        <authorList>
            <person name="Belhout C."/>
            <person name="Boyen F."/>
            <person name="Vereecke N."/>
            <person name="Theuns S."/>
            <person name="Taibi N."/>
            <person name="Stegger M."/>
            <person name="de la Fe-Rodriguez P.Y."/>
            <person name="Bouayad L."/>
            <person name="Elgroud R."/>
            <person name="Butaye P."/>
        </authorList>
    </citation>
    <scope>NUCLEOTIDE SEQUENCE</scope>
    <source>
        <strain evidence="15">7048</strain>
    </source>
</reference>
<dbReference type="GO" id="GO:0035485">
    <property type="term" value="F:adenine/guanine mispair binding"/>
    <property type="evidence" value="ECO:0007669"/>
    <property type="project" value="TreeGrafter"/>
</dbReference>
<evidence type="ECO:0000256" key="11">
    <source>
        <dbReference type="ARBA" id="ARBA00023204"/>
    </source>
</evidence>
<dbReference type="SUPFAM" id="SSF55811">
    <property type="entry name" value="Nudix"/>
    <property type="match status" value="1"/>
</dbReference>
<dbReference type="EMBL" id="CP118848">
    <property type="protein sequence ID" value="WHI59088.1"/>
    <property type="molecule type" value="Genomic_DNA"/>
</dbReference>
<feature type="domain" description="HhH-GPD" evidence="14">
    <location>
        <begin position="39"/>
        <end position="189"/>
    </location>
</feature>
<dbReference type="InterPro" id="IPR011257">
    <property type="entry name" value="DNA_glycosylase"/>
</dbReference>
<dbReference type="CDD" id="cd03431">
    <property type="entry name" value="NUDIX_DNA_Glycosylase_C-MutY"/>
    <property type="match status" value="1"/>
</dbReference>
<evidence type="ECO:0000313" key="16">
    <source>
        <dbReference type="Proteomes" id="UP001223261"/>
    </source>
</evidence>
<dbReference type="RefSeq" id="WP_103269095.1">
    <property type="nucleotide sequence ID" value="NZ_CP059679.1"/>
</dbReference>
<keyword evidence="6" id="KW-0479">Metal-binding</keyword>
<dbReference type="GO" id="GO:0006298">
    <property type="term" value="P:mismatch repair"/>
    <property type="evidence" value="ECO:0007669"/>
    <property type="project" value="TreeGrafter"/>
</dbReference>
<keyword evidence="12 13" id="KW-0326">Glycosidase</keyword>
<sequence>MLEINEFKHDLLKWFDENQRQMPWRETKNPYYIWLSEVMLQQTQVNTVRPYYNAFIERFPTIEALSTTNEEDVLKYWEGLGYYSRVRNFHEAVKEVHNKYNGKVPDDPESFQSLKGVGPYTNAAVMSIVHNHPLPAVDGNVLRVWSRLTCNDADIAQPKTKKLFEKELQPFVETKSGDFNQAMMELGATICTPKKPICILCPVQKHCEAFAEGVVSELPVKKKKIKKKTIDYDVLYITNREGQILIRKRDTKLLNGMWEFPMFEQDTSIDAIEDELDAVITIENEPVIQTKHVFTHMTWNMKVYKAYMQKENIKLPYKWMNKNEKDTLSFSTSMTKIFTQMNQLL</sequence>
<evidence type="ECO:0000313" key="15">
    <source>
        <dbReference type="EMBL" id="WHI59088.1"/>
    </source>
</evidence>
<keyword evidence="8" id="KW-0378">Hydrolase</keyword>
<dbReference type="InterPro" id="IPR029119">
    <property type="entry name" value="MutY_C"/>
</dbReference>
<evidence type="ECO:0000256" key="9">
    <source>
        <dbReference type="ARBA" id="ARBA00023004"/>
    </source>
</evidence>
<dbReference type="Pfam" id="PF14815">
    <property type="entry name" value="NUDIX_4"/>
    <property type="match status" value="1"/>
</dbReference>